<reference evidence="12" key="2">
    <citation type="submission" date="2011-02" db="EMBL/GenBank/DDBJ databases">
        <title>The complete genome of Syntrophobotulus glycolicus DSM 8271.</title>
        <authorList>
            <person name="Lucas S."/>
            <person name="Copeland A."/>
            <person name="Lapidus A."/>
            <person name="Bruce D."/>
            <person name="Goodwin L."/>
            <person name="Pitluck S."/>
            <person name="Kyrpides N."/>
            <person name="Mavromatis K."/>
            <person name="Pagani I."/>
            <person name="Ivanova N."/>
            <person name="Mikhailova N."/>
            <person name="Chertkov O."/>
            <person name="Held B."/>
            <person name="Detter J.C."/>
            <person name="Tapia R."/>
            <person name="Han C."/>
            <person name="Land M."/>
            <person name="Hauser L."/>
            <person name="Markowitz V."/>
            <person name="Cheng J.-F."/>
            <person name="Hugenholtz P."/>
            <person name="Woyke T."/>
            <person name="Wu D."/>
            <person name="Spring S."/>
            <person name="Schroeder M."/>
            <person name="Brambilla E."/>
            <person name="Klenk H.-P."/>
            <person name="Eisen J.A."/>
        </authorList>
    </citation>
    <scope>NUCLEOTIDE SEQUENCE [LARGE SCALE GENOMIC DNA]</scope>
    <source>
        <strain evidence="12">DSM 8271 / FlGlyR</strain>
    </source>
</reference>
<dbReference type="InterPro" id="IPR027417">
    <property type="entry name" value="P-loop_NTPase"/>
</dbReference>
<dbReference type="PANTHER" id="PTHR43297">
    <property type="entry name" value="OLIGOPEPTIDE TRANSPORT ATP-BINDING PROTEIN APPD"/>
    <property type="match status" value="1"/>
</dbReference>
<evidence type="ECO:0000259" key="10">
    <source>
        <dbReference type="PROSITE" id="PS50893"/>
    </source>
</evidence>
<name>F0SZM8_SYNGF</name>
<keyword evidence="4" id="KW-1003">Cell membrane</keyword>
<keyword evidence="5" id="KW-0997">Cell inner membrane</keyword>
<keyword evidence="11" id="KW-0378">Hydrolase</keyword>
<evidence type="ECO:0000256" key="3">
    <source>
        <dbReference type="ARBA" id="ARBA00022448"/>
    </source>
</evidence>
<dbReference type="PROSITE" id="PS50893">
    <property type="entry name" value="ABC_TRANSPORTER_2"/>
    <property type="match status" value="1"/>
</dbReference>
<dbReference type="HOGENOM" id="CLU_000604_1_23_9"/>
<dbReference type="InterPro" id="IPR050388">
    <property type="entry name" value="ABC_Ni/Peptide_Import"/>
</dbReference>
<dbReference type="SMART" id="SM00382">
    <property type="entry name" value="AAA"/>
    <property type="match status" value="1"/>
</dbReference>
<comment type="similarity">
    <text evidence="2">Belongs to the ABC transporter superfamily.</text>
</comment>
<keyword evidence="6" id="KW-0547">Nucleotide-binding</keyword>
<dbReference type="Proteomes" id="UP000007488">
    <property type="component" value="Chromosome"/>
</dbReference>
<dbReference type="PANTHER" id="PTHR43297:SF14">
    <property type="entry name" value="ATPASE AAA-TYPE CORE DOMAIN-CONTAINING PROTEIN"/>
    <property type="match status" value="1"/>
</dbReference>
<evidence type="ECO:0000256" key="8">
    <source>
        <dbReference type="ARBA" id="ARBA00022967"/>
    </source>
</evidence>
<dbReference type="RefSeq" id="WP_013624982.1">
    <property type="nucleotide sequence ID" value="NC_015172.1"/>
</dbReference>
<dbReference type="STRING" id="645991.Sgly_1817"/>
<dbReference type="InterPro" id="IPR003439">
    <property type="entry name" value="ABC_transporter-like_ATP-bd"/>
</dbReference>
<reference evidence="11 12" key="1">
    <citation type="journal article" date="2011" name="Stand. Genomic Sci.">
        <title>Complete genome sequence of Syntrophobotulus glycolicus type strain (FlGlyR).</title>
        <authorList>
            <person name="Han C."/>
            <person name="Mwirichia R."/>
            <person name="Chertkov O."/>
            <person name="Held B."/>
            <person name="Lapidus A."/>
            <person name="Nolan M."/>
            <person name="Lucas S."/>
            <person name="Hammon N."/>
            <person name="Deshpande S."/>
            <person name="Cheng J.F."/>
            <person name="Tapia R."/>
            <person name="Goodwin L."/>
            <person name="Pitluck S."/>
            <person name="Huntemann M."/>
            <person name="Liolios K."/>
            <person name="Ivanova N."/>
            <person name="Pagani I."/>
            <person name="Mavromatis K."/>
            <person name="Ovchinikova G."/>
            <person name="Pati A."/>
            <person name="Chen A."/>
            <person name="Palaniappan K."/>
            <person name="Land M."/>
            <person name="Hauser L."/>
            <person name="Brambilla E.M."/>
            <person name="Rohde M."/>
            <person name="Spring S."/>
            <person name="Sikorski J."/>
            <person name="Goker M."/>
            <person name="Woyke T."/>
            <person name="Bristow J."/>
            <person name="Eisen J.A."/>
            <person name="Markowitz V."/>
            <person name="Hugenholtz P."/>
            <person name="Kyrpides N.C."/>
            <person name="Klenk H.P."/>
            <person name="Detter J.C."/>
        </authorList>
    </citation>
    <scope>NUCLEOTIDE SEQUENCE [LARGE SCALE GENOMIC DNA]</scope>
    <source>
        <strain evidence="12">DSM 8271 / FlGlyR</strain>
    </source>
</reference>
<gene>
    <name evidence="11" type="ordered locus">Sgly_1817</name>
</gene>
<evidence type="ECO:0000256" key="9">
    <source>
        <dbReference type="ARBA" id="ARBA00023136"/>
    </source>
</evidence>
<evidence type="ECO:0000313" key="12">
    <source>
        <dbReference type="Proteomes" id="UP000007488"/>
    </source>
</evidence>
<evidence type="ECO:0000256" key="6">
    <source>
        <dbReference type="ARBA" id="ARBA00022741"/>
    </source>
</evidence>
<dbReference type="EMBL" id="CP002547">
    <property type="protein sequence ID" value="ADY56114.1"/>
    <property type="molecule type" value="Genomic_DNA"/>
</dbReference>
<evidence type="ECO:0000256" key="1">
    <source>
        <dbReference type="ARBA" id="ARBA00004202"/>
    </source>
</evidence>
<dbReference type="Pfam" id="PF00005">
    <property type="entry name" value="ABC_tran"/>
    <property type="match status" value="1"/>
</dbReference>
<evidence type="ECO:0000256" key="5">
    <source>
        <dbReference type="ARBA" id="ARBA00022519"/>
    </source>
</evidence>
<comment type="subcellular location">
    <subcellularLocation>
        <location evidence="1">Cell membrane</location>
        <topology evidence="1">Peripheral membrane protein</topology>
    </subcellularLocation>
</comment>
<keyword evidence="9" id="KW-0472">Membrane</keyword>
<dbReference type="GO" id="GO:0005524">
    <property type="term" value="F:ATP binding"/>
    <property type="evidence" value="ECO:0007669"/>
    <property type="project" value="UniProtKB-KW"/>
</dbReference>
<dbReference type="CDD" id="cd03257">
    <property type="entry name" value="ABC_NikE_OppD_transporters"/>
    <property type="match status" value="1"/>
</dbReference>
<dbReference type="EC" id="3.6.3.24" evidence="11"/>
<keyword evidence="3" id="KW-0813">Transport</keyword>
<accession>F0SZM8</accession>
<keyword evidence="12" id="KW-1185">Reference proteome</keyword>
<keyword evidence="7" id="KW-0067">ATP-binding</keyword>
<dbReference type="GO" id="GO:0005886">
    <property type="term" value="C:plasma membrane"/>
    <property type="evidence" value="ECO:0007669"/>
    <property type="project" value="UniProtKB-SubCell"/>
</dbReference>
<evidence type="ECO:0000313" key="11">
    <source>
        <dbReference type="EMBL" id="ADY56114.1"/>
    </source>
</evidence>
<keyword evidence="8" id="KW-1278">Translocase</keyword>
<organism evidence="11 12">
    <name type="scientific">Syntrophobotulus glycolicus (strain DSM 8271 / FlGlyR)</name>
    <dbReference type="NCBI Taxonomy" id="645991"/>
    <lineage>
        <taxon>Bacteria</taxon>
        <taxon>Bacillati</taxon>
        <taxon>Bacillota</taxon>
        <taxon>Clostridia</taxon>
        <taxon>Eubacteriales</taxon>
        <taxon>Desulfitobacteriaceae</taxon>
        <taxon>Syntrophobotulus</taxon>
    </lineage>
</organism>
<protein>
    <submittedName>
        <fullName evidence="11">Nickel-transporting ATPase</fullName>
        <ecNumber evidence="11">3.6.3.24</ecNumber>
    </submittedName>
</protein>
<dbReference type="Gene3D" id="3.40.50.300">
    <property type="entry name" value="P-loop containing nucleotide triphosphate hydrolases"/>
    <property type="match status" value="1"/>
</dbReference>
<feature type="domain" description="ABC transporter" evidence="10">
    <location>
        <begin position="7"/>
        <end position="254"/>
    </location>
</feature>
<sequence length="266" mass="29398">MNNDIVLSVKGLHIAYPGEETKIQDITFSVRRGAVFGLAGESGSGKSSICKAILGLLENRTSIFSGSIRFCGRELTDLSGDQHRAINGKDIGYIMQNPMAAFDPCLKISAHFSETIRAHLPCSKRDALCLGLEMLERVGLSHADRMMNSYPGSLSGGMLQRIMTAIAISMNPILIIADEPTTALDTQSRETVLDLLSFVMREYCPAMLLVSHDMNLMEKMAEDIAIMYQGRIVESGSVKRVLENPQHEYTCQLIEASRFTWEEGRC</sequence>
<evidence type="ECO:0000256" key="7">
    <source>
        <dbReference type="ARBA" id="ARBA00022840"/>
    </source>
</evidence>
<dbReference type="InterPro" id="IPR003593">
    <property type="entry name" value="AAA+_ATPase"/>
</dbReference>
<dbReference type="AlphaFoldDB" id="F0SZM8"/>
<dbReference type="eggNOG" id="COG0444">
    <property type="taxonomic scope" value="Bacteria"/>
</dbReference>
<dbReference type="GO" id="GO:0016887">
    <property type="term" value="F:ATP hydrolysis activity"/>
    <property type="evidence" value="ECO:0007669"/>
    <property type="project" value="InterPro"/>
</dbReference>
<dbReference type="OrthoDB" id="9779287at2"/>
<evidence type="ECO:0000256" key="2">
    <source>
        <dbReference type="ARBA" id="ARBA00005417"/>
    </source>
</evidence>
<proteinExistence type="inferred from homology"/>
<evidence type="ECO:0000256" key="4">
    <source>
        <dbReference type="ARBA" id="ARBA00022475"/>
    </source>
</evidence>
<dbReference type="KEGG" id="sgy:Sgly_1817"/>
<dbReference type="SUPFAM" id="SSF52540">
    <property type="entry name" value="P-loop containing nucleoside triphosphate hydrolases"/>
    <property type="match status" value="1"/>
</dbReference>